<dbReference type="InterPro" id="IPR041607">
    <property type="entry name" value="HU-HIG"/>
</dbReference>
<protein>
    <submittedName>
        <fullName evidence="3">Histone-like DNA-binding protein</fullName>
    </submittedName>
</protein>
<dbReference type="Proteomes" id="UP000533637">
    <property type="component" value="Unassembled WGS sequence"/>
</dbReference>
<organism evidence="3 4">
    <name type="scientific">Parabacteroides faecis</name>
    <dbReference type="NCBI Taxonomy" id="1217282"/>
    <lineage>
        <taxon>Bacteria</taxon>
        <taxon>Pseudomonadati</taxon>
        <taxon>Bacteroidota</taxon>
        <taxon>Bacteroidia</taxon>
        <taxon>Bacteroidales</taxon>
        <taxon>Tannerellaceae</taxon>
        <taxon>Parabacteroides</taxon>
    </lineage>
</organism>
<dbReference type="EMBL" id="JACHOC010000002">
    <property type="protein sequence ID" value="MBB4621626.1"/>
    <property type="molecule type" value="Genomic_DNA"/>
</dbReference>
<evidence type="ECO:0000313" key="4">
    <source>
        <dbReference type="Proteomes" id="UP000533637"/>
    </source>
</evidence>
<keyword evidence="1" id="KW-0238">DNA-binding</keyword>
<evidence type="ECO:0000313" key="3">
    <source>
        <dbReference type="EMBL" id="MBB4621626.1"/>
    </source>
</evidence>
<dbReference type="Gene3D" id="4.10.520.10">
    <property type="entry name" value="IHF-like DNA-binding proteins"/>
    <property type="match status" value="1"/>
</dbReference>
<dbReference type="Gene3D" id="1.10.10.10">
    <property type="entry name" value="Winged helix-like DNA-binding domain superfamily/Winged helix DNA-binding domain"/>
    <property type="match status" value="1"/>
</dbReference>
<dbReference type="NCBIfam" id="TIGR01201">
    <property type="entry name" value="HU_rel"/>
    <property type="match status" value="1"/>
</dbReference>
<reference evidence="3 4" key="1">
    <citation type="submission" date="2020-08" db="EMBL/GenBank/DDBJ databases">
        <title>Genomic Encyclopedia of Type Strains, Phase IV (KMG-IV): sequencing the most valuable type-strain genomes for metagenomic binning, comparative biology and taxonomic classification.</title>
        <authorList>
            <person name="Goeker M."/>
        </authorList>
    </citation>
    <scope>NUCLEOTIDE SEQUENCE [LARGE SCALE GENOMIC DNA]</scope>
    <source>
        <strain evidence="3 4">DSM 102983</strain>
    </source>
</reference>
<accession>A0ABR6KJK0</accession>
<name>A0ABR6KJK0_9BACT</name>
<feature type="domain" description="HU" evidence="2">
    <location>
        <begin position="1"/>
        <end position="125"/>
    </location>
</feature>
<proteinExistence type="predicted"/>
<sequence length="202" mass="23010">MTAQYGLFKNPPHKGEKESDILHARIIPGRTIRIDRITREISECTSFSPGDVKGLLQAFADVLVSYLEDGDEVELEGLGHFSISLKCPKITNPRQVRAEDISFKSVNFRCSKEITDRLRCMDVERKPGSSKPVKYNSEERKARIMQYLEKQETIMSSDCMGINECTRYLALKDIKELLAEKKITQQGYRKVVVYTLSKAGQV</sequence>
<dbReference type="Pfam" id="PF18291">
    <property type="entry name" value="HU-HIG"/>
    <property type="match status" value="1"/>
</dbReference>
<dbReference type="RefSeq" id="WP_183669927.1">
    <property type="nucleotide sequence ID" value="NZ_BMPB01000002.1"/>
</dbReference>
<dbReference type="InterPro" id="IPR005902">
    <property type="entry name" value="HU_DNA-bd_put"/>
</dbReference>
<evidence type="ECO:0000256" key="1">
    <source>
        <dbReference type="ARBA" id="ARBA00023125"/>
    </source>
</evidence>
<dbReference type="InterPro" id="IPR010992">
    <property type="entry name" value="IHF-like_DNA-bd_dom_sf"/>
</dbReference>
<dbReference type="InterPro" id="IPR036388">
    <property type="entry name" value="WH-like_DNA-bd_sf"/>
</dbReference>
<dbReference type="SUPFAM" id="SSF47729">
    <property type="entry name" value="IHF-like DNA-binding proteins"/>
    <property type="match status" value="1"/>
</dbReference>
<keyword evidence="4" id="KW-1185">Reference proteome</keyword>
<gene>
    <name evidence="3" type="ORF">GGQ57_001520</name>
</gene>
<evidence type="ECO:0000259" key="2">
    <source>
        <dbReference type="Pfam" id="PF18291"/>
    </source>
</evidence>
<comment type="caution">
    <text evidence="3">The sequence shown here is derived from an EMBL/GenBank/DDBJ whole genome shotgun (WGS) entry which is preliminary data.</text>
</comment>